<protein>
    <submittedName>
        <fullName evidence="1">Uncharacterized protein</fullName>
    </submittedName>
</protein>
<keyword evidence="2" id="KW-1185">Reference proteome</keyword>
<dbReference type="Proteomes" id="UP001267878">
    <property type="component" value="Unassembled WGS sequence"/>
</dbReference>
<comment type="caution">
    <text evidence="1">The sequence shown here is derived from an EMBL/GenBank/DDBJ whole genome shotgun (WGS) entry which is preliminary data.</text>
</comment>
<name>A0ABU1VSU6_9GAMM</name>
<evidence type="ECO:0000313" key="1">
    <source>
        <dbReference type="EMBL" id="MDR7100555.1"/>
    </source>
</evidence>
<organism evidence="1 2">
    <name type="scientific">Agrilutibacter niabensis</name>
    <dbReference type="NCBI Taxonomy" id="380628"/>
    <lineage>
        <taxon>Bacteria</taxon>
        <taxon>Pseudomonadati</taxon>
        <taxon>Pseudomonadota</taxon>
        <taxon>Gammaproteobacteria</taxon>
        <taxon>Lysobacterales</taxon>
        <taxon>Lysobacteraceae</taxon>
        <taxon>Agrilutibacter</taxon>
    </lineage>
</organism>
<accession>A0ABU1VSU6</accession>
<gene>
    <name evidence="1" type="ORF">J2X04_002936</name>
</gene>
<sequence>MTTFFHIANPTALWPYGHGPAACGLPRDERAQKGFIQD</sequence>
<evidence type="ECO:0000313" key="2">
    <source>
        <dbReference type="Proteomes" id="UP001267878"/>
    </source>
</evidence>
<reference evidence="1 2" key="1">
    <citation type="submission" date="2023-07" db="EMBL/GenBank/DDBJ databases">
        <title>Sorghum-associated microbial communities from plants grown in Nebraska, USA.</title>
        <authorList>
            <person name="Schachtman D."/>
        </authorList>
    </citation>
    <scope>NUCLEOTIDE SEQUENCE [LARGE SCALE GENOMIC DNA]</scope>
    <source>
        <strain evidence="1 2">BE187</strain>
    </source>
</reference>
<proteinExistence type="predicted"/>
<dbReference type="EMBL" id="JAVDVW010000002">
    <property type="protein sequence ID" value="MDR7100555.1"/>
    <property type="molecule type" value="Genomic_DNA"/>
</dbReference>